<reference evidence="6 7" key="1">
    <citation type="submission" date="2007-06" db="EMBL/GenBank/DDBJ databases">
        <authorList>
            <person name="Shimkets L."/>
            <person name="Ferriera S."/>
            <person name="Johnson J."/>
            <person name="Kravitz S."/>
            <person name="Beeson K."/>
            <person name="Sutton G."/>
            <person name="Rogers Y.-H."/>
            <person name="Friedman R."/>
            <person name="Frazier M."/>
            <person name="Venter J.C."/>
        </authorList>
    </citation>
    <scope>NUCLEOTIDE SEQUENCE [LARGE SCALE GENOMIC DNA]</scope>
    <source>
        <strain evidence="6 7">SIR-1</strain>
    </source>
</reference>
<evidence type="ECO:0000313" key="7">
    <source>
        <dbReference type="Proteomes" id="UP000005801"/>
    </source>
</evidence>
<accession>A6G0Q6</accession>
<evidence type="ECO:0000256" key="5">
    <source>
        <dbReference type="SAM" id="SignalP"/>
    </source>
</evidence>
<evidence type="ECO:0000256" key="4">
    <source>
        <dbReference type="SAM" id="MobiDB-lite"/>
    </source>
</evidence>
<feature type="region of interest" description="Disordered" evidence="4">
    <location>
        <begin position="21"/>
        <end position="66"/>
    </location>
</feature>
<dbReference type="PANTHER" id="PTHR10272:SF0">
    <property type="entry name" value="PLATELET-ACTIVATING FACTOR ACETYLHYDROLASE"/>
    <property type="match status" value="1"/>
</dbReference>
<dbReference type="EMBL" id="ABCS01000010">
    <property type="protein sequence ID" value="EDM80444.1"/>
    <property type="molecule type" value="Genomic_DNA"/>
</dbReference>
<feature type="signal peptide" evidence="5">
    <location>
        <begin position="1"/>
        <end position="19"/>
    </location>
</feature>
<feature type="chain" id="PRO_5002693501" evidence="5">
    <location>
        <begin position="20"/>
        <end position="416"/>
    </location>
</feature>
<keyword evidence="2" id="KW-0442">Lipid degradation</keyword>
<feature type="compositionally biased region" description="Acidic residues" evidence="4">
    <location>
        <begin position="29"/>
        <end position="51"/>
    </location>
</feature>
<dbReference type="eggNOG" id="COG4188">
    <property type="taxonomic scope" value="Bacteria"/>
</dbReference>
<dbReference type="OrthoDB" id="192696at2"/>
<organism evidence="6 7">
    <name type="scientific">Plesiocystis pacifica SIR-1</name>
    <dbReference type="NCBI Taxonomy" id="391625"/>
    <lineage>
        <taxon>Bacteria</taxon>
        <taxon>Pseudomonadati</taxon>
        <taxon>Myxococcota</taxon>
        <taxon>Polyangia</taxon>
        <taxon>Nannocystales</taxon>
        <taxon>Nannocystaceae</taxon>
        <taxon>Plesiocystis</taxon>
    </lineage>
</organism>
<protein>
    <submittedName>
        <fullName evidence="6">Putative secreted lipase</fullName>
    </submittedName>
</protein>
<gene>
    <name evidence="6" type="ORF">PPSIR1_41574</name>
</gene>
<keyword evidence="3" id="KW-0443">Lipid metabolism</keyword>
<evidence type="ECO:0000256" key="1">
    <source>
        <dbReference type="ARBA" id="ARBA00022801"/>
    </source>
</evidence>
<evidence type="ECO:0000256" key="2">
    <source>
        <dbReference type="ARBA" id="ARBA00022963"/>
    </source>
</evidence>
<keyword evidence="1" id="KW-0378">Hydrolase</keyword>
<evidence type="ECO:0000313" key="6">
    <source>
        <dbReference type="EMBL" id="EDM80444.1"/>
    </source>
</evidence>
<keyword evidence="7" id="KW-1185">Reference proteome</keyword>
<dbReference type="InterPro" id="IPR029058">
    <property type="entry name" value="AB_hydrolase_fold"/>
</dbReference>
<dbReference type="PROSITE" id="PS51257">
    <property type="entry name" value="PROKAR_LIPOPROTEIN"/>
    <property type="match status" value="1"/>
</dbReference>
<comment type="caution">
    <text evidence="6">The sequence shown here is derived from an EMBL/GenBank/DDBJ whole genome shotgun (WGS) entry which is preliminary data.</text>
</comment>
<proteinExistence type="predicted"/>
<dbReference type="Pfam" id="PF03403">
    <property type="entry name" value="PAF-AH_p_II"/>
    <property type="match status" value="1"/>
</dbReference>
<dbReference type="SUPFAM" id="SSF53474">
    <property type="entry name" value="alpha/beta-Hydrolases"/>
    <property type="match status" value="1"/>
</dbReference>
<dbReference type="AlphaFoldDB" id="A6G0Q6"/>
<dbReference type="GO" id="GO:0016042">
    <property type="term" value="P:lipid catabolic process"/>
    <property type="evidence" value="ECO:0007669"/>
    <property type="project" value="UniProtKB-KW"/>
</dbReference>
<keyword evidence="5" id="KW-0732">Signal</keyword>
<dbReference type="PANTHER" id="PTHR10272">
    <property type="entry name" value="PLATELET-ACTIVATING FACTOR ACETYLHYDROLASE"/>
    <property type="match status" value="1"/>
</dbReference>
<dbReference type="GO" id="GO:0003847">
    <property type="term" value="F:1-alkyl-2-acetylglycerophosphocholine esterase activity"/>
    <property type="evidence" value="ECO:0007669"/>
    <property type="project" value="TreeGrafter"/>
</dbReference>
<name>A6G0Q6_9BACT</name>
<sequence>MIRRSWCGLAALLLCACPADDVAPSDGGGTEDEVGESETTDGESEAGEEDTGGPPPAPADAPDELGPVAVGYTQLTAVDPERDDRTLLVDVWYPAGEFDEGAAAPAGYLLGGLFTLPSEVAWADVPVRDDPEQSLVIFSHGYRGISTQSFELCETLASHGFIVVAPEHTGNSQADPSDDFDTAAGHRVLDVSFLLDLFEAKEADAEDMFHGRIGDAGYGVVGHSFGGMTSVGAAAGWAGAPPDPRVTAIAPISAVIDGDLQSSQRNSPNAGFTAEQLASITVPVMLLGGTEDVGVPVENNALAFEGMSAASSVYRADIIGANHTHFSNVCTIGELLIAMGIPKEMWEAIGAGDLIGPYDATCGPEAFPIEEAVRLQNLYVVAFLRRHMLGEAGYDHYLSPEYADTEAAIIYWERER</sequence>
<dbReference type="Proteomes" id="UP000005801">
    <property type="component" value="Unassembled WGS sequence"/>
</dbReference>
<dbReference type="Gene3D" id="3.40.50.1820">
    <property type="entry name" value="alpha/beta hydrolase"/>
    <property type="match status" value="1"/>
</dbReference>
<evidence type="ECO:0000256" key="3">
    <source>
        <dbReference type="ARBA" id="ARBA00023098"/>
    </source>
</evidence>
<dbReference type="RefSeq" id="WP_006970305.1">
    <property type="nucleotide sequence ID" value="NZ_ABCS01000010.1"/>
</dbReference>